<evidence type="ECO:0000256" key="2">
    <source>
        <dbReference type="ARBA" id="ARBA00022448"/>
    </source>
</evidence>
<organism evidence="10">
    <name type="scientific">hydrothermal vent metagenome</name>
    <dbReference type="NCBI Taxonomy" id="652676"/>
    <lineage>
        <taxon>unclassified sequences</taxon>
        <taxon>metagenomes</taxon>
        <taxon>ecological metagenomes</taxon>
    </lineage>
</organism>
<feature type="compositionally biased region" description="Polar residues" evidence="9">
    <location>
        <begin position="123"/>
        <end position="150"/>
    </location>
</feature>
<dbReference type="GO" id="GO:0008320">
    <property type="term" value="F:protein transmembrane transporter activity"/>
    <property type="evidence" value="ECO:0007669"/>
    <property type="project" value="InterPro"/>
</dbReference>
<dbReference type="GO" id="GO:0016020">
    <property type="term" value="C:membrane"/>
    <property type="evidence" value="ECO:0007669"/>
    <property type="project" value="UniProtKB-SubCell"/>
</dbReference>
<keyword evidence="8" id="KW-0472">Membrane</keyword>
<comment type="subcellular location">
    <subcellularLocation>
        <location evidence="1">Membrane</location>
        <topology evidence="1">Single-pass membrane protein</topology>
    </subcellularLocation>
</comment>
<dbReference type="PANTHER" id="PTHR33162">
    <property type="entry name" value="SEC-INDEPENDENT PROTEIN TRANSLOCASE PROTEIN TATA, CHLOROPLASTIC"/>
    <property type="match status" value="1"/>
</dbReference>
<name>A0A3B0Y3T9_9ZZZZ</name>
<feature type="region of interest" description="Disordered" evidence="9">
    <location>
        <begin position="82"/>
        <end position="159"/>
    </location>
</feature>
<keyword evidence="2" id="KW-0813">Transport</keyword>
<dbReference type="GO" id="GO:0043953">
    <property type="term" value="P:protein transport by the Tat complex"/>
    <property type="evidence" value="ECO:0007669"/>
    <property type="project" value="InterPro"/>
</dbReference>
<gene>
    <name evidence="10" type="ORF">MNBD_GAMMA09-1046</name>
</gene>
<dbReference type="HAMAP" id="MF_00237">
    <property type="entry name" value="TatB"/>
    <property type="match status" value="1"/>
</dbReference>
<dbReference type="PRINTS" id="PR01506">
    <property type="entry name" value="TATBPROTEIN"/>
</dbReference>
<accession>A0A3B0Y3T9</accession>
<proteinExistence type="inferred from homology"/>
<dbReference type="EMBL" id="UOFI01000139">
    <property type="protein sequence ID" value="VAW68809.1"/>
    <property type="molecule type" value="Genomic_DNA"/>
</dbReference>
<dbReference type="InterPro" id="IPR003369">
    <property type="entry name" value="TatA/B/E"/>
</dbReference>
<reference evidence="10" key="1">
    <citation type="submission" date="2018-06" db="EMBL/GenBank/DDBJ databases">
        <authorList>
            <person name="Zhirakovskaya E."/>
        </authorList>
    </citation>
    <scope>NUCLEOTIDE SEQUENCE</scope>
</reference>
<keyword evidence="4" id="KW-0812">Transmembrane</keyword>
<evidence type="ECO:0000256" key="4">
    <source>
        <dbReference type="ARBA" id="ARBA00022692"/>
    </source>
</evidence>
<evidence type="ECO:0000256" key="3">
    <source>
        <dbReference type="ARBA" id="ARBA00022475"/>
    </source>
</evidence>
<dbReference type="AlphaFoldDB" id="A0A3B0Y3T9"/>
<dbReference type="InterPro" id="IPR018448">
    <property type="entry name" value="TatB"/>
</dbReference>
<keyword evidence="7" id="KW-0811">Translocation</keyword>
<dbReference type="NCBIfam" id="TIGR01410">
    <property type="entry name" value="tatB"/>
    <property type="match status" value="1"/>
</dbReference>
<evidence type="ECO:0000256" key="5">
    <source>
        <dbReference type="ARBA" id="ARBA00022927"/>
    </source>
</evidence>
<sequence>MFDVGFLELTVILVLALLVLGPERLPKAAKTIGYWFGKTRRYVQGMKEQVEAEFDATEVKRLLHNQDVQIRELRDKLGNAEDYVKSEIESPFDDDDPGNDHQNAVDDSAAEPQYEIIEEDDGGSNSHEQTPQSYLESNQSPLTKKTQQTEDGPALDKAQ</sequence>
<evidence type="ECO:0000256" key="6">
    <source>
        <dbReference type="ARBA" id="ARBA00022989"/>
    </source>
</evidence>
<evidence type="ECO:0000256" key="8">
    <source>
        <dbReference type="ARBA" id="ARBA00023136"/>
    </source>
</evidence>
<keyword evidence="3" id="KW-1003">Cell membrane</keyword>
<evidence type="ECO:0000256" key="9">
    <source>
        <dbReference type="SAM" id="MobiDB-lite"/>
    </source>
</evidence>
<evidence type="ECO:0000256" key="1">
    <source>
        <dbReference type="ARBA" id="ARBA00004167"/>
    </source>
</evidence>
<protein>
    <submittedName>
        <fullName evidence="10">Twin-arginine translocation protein TatB</fullName>
    </submittedName>
</protein>
<evidence type="ECO:0000256" key="7">
    <source>
        <dbReference type="ARBA" id="ARBA00023010"/>
    </source>
</evidence>
<dbReference type="PANTHER" id="PTHR33162:SF1">
    <property type="entry name" value="SEC-INDEPENDENT PROTEIN TRANSLOCASE PROTEIN TATA, CHLOROPLASTIC"/>
    <property type="match status" value="1"/>
</dbReference>
<evidence type="ECO:0000313" key="10">
    <source>
        <dbReference type="EMBL" id="VAW68809.1"/>
    </source>
</evidence>
<keyword evidence="6" id="KW-1133">Transmembrane helix</keyword>
<dbReference type="Pfam" id="PF02416">
    <property type="entry name" value="TatA_B_E"/>
    <property type="match status" value="1"/>
</dbReference>
<keyword evidence="5" id="KW-0653">Protein transport</keyword>
<dbReference type="Gene3D" id="1.20.5.3310">
    <property type="match status" value="1"/>
</dbReference>